<proteinExistence type="predicted"/>
<dbReference type="Pfam" id="PF01494">
    <property type="entry name" value="FAD_binding_3"/>
    <property type="match status" value="1"/>
</dbReference>
<dbReference type="OrthoDB" id="9806565at2"/>
<dbReference type="Gene3D" id="3.50.50.60">
    <property type="entry name" value="FAD/NAD(P)-binding domain"/>
    <property type="match status" value="1"/>
</dbReference>
<dbReference type="AlphaFoldDB" id="A0A2T6C032"/>
<feature type="domain" description="FAD-binding" evidence="1">
    <location>
        <begin position="8"/>
        <end position="322"/>
    </location>
</feature>
<dbReference type="InterPro" id="IPR002938">
    <property type="entry name" value="FAD-bd"/>
</dbReference>
<dbReference type="PANTHER" id="PTHR43747:SF1">
    <property type="entry name" value="SLR1998 PROTEIN"/>
    <property type="match status" value="1"/>
</dbReference>
<dbReference type="Proteomes" id="UP000244090">
    <property type="component" value="Unassembled WGS sequence"/>
</dbReference>
<comment type="caution">
    <text evidence="2">The sequence shown here is derived from an EMBL/GenBank/DDBJ whole genome shotgun (WGS) entry which is preliminary data.</text>
</comment>
<dbReference type="PRINTS" id="PR00420">
    <property type="entry name" value="RNGMNOXGNASE"/>
</dbReference>
<evidence type="ECO:0000313" key="2">
    <source>
        <dbReference type="EMBL" id="PTX61679.1"/>
    </source>
</evidence>
<dbReference type="InterPro" id="IPR050816">
    <property type="entry name" value="Flavin-dep_Halogenase_NPB"/>
</dbReference>
<evidence type="ECO:0000259" key="1">
    <source>
        <dbReference type="Pfam" id="PF01494"/>
    </source>
</evidence>
<dbReference type="PANTHER" id="PTHR43747">
    <property type="entry name" value="FAD-BINDING PROTEIN"/>
    <property type="match status" value="1"/>
</dbReference>
<name>A0A2T6C032_9FLAO</name>
<dbReference type="EMBL" id="QBKT01000004">
    <property type="protein sequence ID" value="PTX61679.1"/>
    <property type="molecule type" value="Genomic_DNA"/>
</dbReference>
<dbReference type="RefSeq" id="WP_108114892.1">
    <property type="nucleotide sequence ID" value="NZ_QBKT01000004.1"/>
</dbReference>
<dbReference type="Gene3D" id="3.30.9.100">
    <property type="match status" value="1"/>
</dbReference>
<sequence length="367" mass="41689">MENVNHTYQVLIIGGGPAGIATALTLHARGIRCCVVEALKTPIRKAGEAIPPNAKPLLKQLGILSLLEHEQHTVYYGNKSCWGTEMLEEKEFLADRLGHGFLLNRLFFEQQLQEVYQQTQQAFYKGYKLKKVVSDEAKVRAIVESNSETITLTGDFIIDATGKKASVCRHFQVEKEPLDAQFAITFNCKTTEKLPRQIIVEATENGWWYVAPYAENEVTMMLFTLKTLLPQKHHTEAFLQKEFHKTIHLSQILQKININNFKIVPAGTSCLPIPYGTQWLAVGDAAYSYDPISSYGITSALASGFYAGHAVADYVSGKQDAFLGYRYVVENAFSAYMEKLVNHYTIEKRWQQNHYWLHRLEFIKQDV</sequence>
<accession>A0A2T6C032</accession>
<protein>
    <submittedName>
        <fullName evidence="2">Flavin-dependent dehydrogenase</fullName>
    </submittedName>
</protein>
<organism evidence="2 3">
    <name type="scientific">Kordia periserrulae</name>
    <dbReference type="NCBI Taxonomy" id="701523"/>
    <lineage>
        <taxon>Bacteria</taxon>
        <taxon>Pseudomonadati</taxon>
        <taxon>Bacteroidota</taxon>
        <taxon>Flavobacteriia</taxon>
        <taxon>Flavobacteriales</taxon>
        <taxon>Flavobacteriaceae</taxon>
        <taxon>Kordia</taxon>
    </lineage>
</organism>
<gene>
    <name evidence="2" type="ORF">C8N46_104323</name>
</gene>
<reference evidence="2 3" key="1">
    <citation type="submission" date="2018-04" db="EMBL/GenBank/DDBJ databases">
        <title>Genomic Encyclopedia of Archaeal and Bacterial Type Strains, Phase II (KMG-II): from individual species to whole genera.</title>
        <authorList>
            <person name="Goeker M."/>
        </authorList>
    </citation>
    <scope>NUCLEOTIDE SEQUENCE [LARGE SCALE GENOMIC DNA]</scope>
    <source>
        <strain evidence="2 3">DSM 25731</strain>
    </source>
</reference>
<dbReference type="InterPro" id="IPR036188">
    <property type="entry name" value="FAD/NAD-bd_sf"/>
</dbReference>
<dbReference type="SUPFAM" id="SSF51905">
    <property type="entry name" value="FAD/NAD(P)-binding domain"/>
    <property type="match status" value="1"/>
</dbReference>
<keyword evidence="3" id="KW-1185">Reference proteome</keyword>
<evidence type="ECO:0000313" key="3">
    <source>
        <dbReference type="Proteomes" id="UP000244090"/>
    </source>
</evidence>
<dbReference type="GO" id="GO:0071949">
    <property type="term" value="F:FAD binding"/>
    <property type="evidence" value="ECO:0007669"/>
    <property type="project" value="InterPro"/>
</dbReference>